<feature type="chain" id="PRO_5043982111" evidence="3">
    <location>
        <begin position="27"/>
        <end position="372"/>
    </location>
</feature>
<organism evidence="4 5">
    <name type="scientific">Flammeovirga yaeyamensis</name>
    <dbReference type="NCBI Taxonomy" id="367791"/>
    <lineage>
        <taxon>Bacteria</taxon>
        <taxon>Pseudomonadati</taxon>
        <taxon>Bacteroidota</taxon>
        <taxon>Cytophagia</taxon>
        <taxon>Cytophagales</taxon>
        <taxon>Flammeovirgaceae</taxon>
        <taxon>Flammeovirga</taxon>
    </lineage>
</organism>
<keyword evidence="2" id="KW-0119">Carbohydrate metabolism</keyword>
<sequence length="372" mass="42374">MKYTKRLIASLFFLGLIFGCSKPSSTQSNASASSDIDTDDLDLTKMIQPVGEENILKNDNFHNWGSSIVKGEDGKYHLFYAQMPKENSFFCWLTHGIISHAIADDPVGPYKHVEEVLAGRGADHWDAYTAHNPRIRYFDGKYYLYYMSTNTGDRKITSEELFEVGYHPKEHKELREILRRNQRIGVAVSESVFGPWERLDQPIVEPAGPIVNATSNSAVAKHPDGYYLMLFKGDKPDMGDKIFRQQAIATSPTPLGPWEVQPKLAVGDLNAEDPVIWYDDKRERFYGIYHAFGYMGLITSVDGFQWDKAKNYKVMDLSFDYKGKEKVDVKRLERPFVYIENGTPKVLTVAAKKSYLEGDSYSVFIPLKTEVQ</sequence>
<dbReference type="Gene3D" id="2.115.10.20">
    <property type="entry name" value="Glycosyl hydrolase domain, family 43"/>
    <property type="match status" value="1"/>
</dbReference>
<dbReference type="AlphaFoldDB" id="A0AAX1NB22"/>
<evidence type="ECO:0000313" key="5">
    <source>
        <dbReference type="Proteomes" id="UP000678679"/>
    </source>
</evidence>
<evidence type="ECO:0000256" key="3">
    <source>
        <dbReference type="SAM" id="SignalP"/>
    </source>
</evidence>
<evidence type="ECO:0000256" key="2">
    <source>
        <dbReference type="ARBA" id="ARBA00023277"/>
    </source>
</evidence>
<proteinExistence type="predicted"/>
<keyword evidence="3" id="KW-0732">Signal</keyword>
<reference evidence="4 5" key="1">
    <citation type="submission" date="2021-05" db="EMBL/GenBank/DDBJ databases">
        <title>Comparative genomic studies on the polysaccharide-degrading batcterial strains of the Flammeovirga genus.</title>
        <authorList>
            <person name="Zewei F."/>
            <person name="Zheng Z."/>
            <person name="Yu L."/>
            <person name="Ruyue G."/>
            <person name="Yanhong M."/>
            <person name="Yuanyuan C."/>
            <person name="Jingyan G."/>
            <person name="Wenjun H."/>
        </authorList>
    </citation>
    <scope>NUCLEOTIDE SEQUENCE [LARGE SCALE GENOMIC DNA]</scope>
    <source>
        <strain evidence="4 5">NBRC:100898</strain>
    </source>
</reference>
<dbReference type="KEGG" id="fya:KMW28_28020"/>
<accession>A0AAX1NB22</accession>
<evidence type="ECO:0000256" key="1">
    <source>
        <dbReference type="ARBA" id="ARBA00022651"/>
    </source>
</evidence>
<dbReference type="EMBL" id="CP076133">
    <property type="protein sequence ID" value="QWG04749.1"/>
    <property type="molecule type" value="Genomic_DNA"/>
</dbReference>
<evidence type="ECO:0000313" key="4">
    <source>
        <dbReference type="EMBL" id="QWG04749.1"/>
    </source>
</evidence>
<dbReference type="Proteomes" id="UP000678679">
    <property type="component" value="Chromosome 2"/>
</dbReference>
<dbReference type="SUPFAM" id="SSF75005">
    <property type="entry name" value="Arabinanase/levansucrase/invertase"/>
    <property type="match status" value="1"/>
</dbReference>
<dbReference type="GO" id="GO:0016787">
    <property type="term" value="F:hydrolase activity"/>
    <property type="evidence" value="ECO:0007669"/>
    <property type="project" value="UniProtKB-KW"/>
</dbReference>
<protein>
    <submittedName>
        <fullName evidence="4">Glycoside hydrolase family protein</fullName>
    </submittedName>
</protein>
<gene>
    <name evidence="4" type="ORF">KMW28_28020</name>
</gene>
<dbReference type="InterPro" id="IPR052176">
    <property type="entry name" value="Glycosyl_Hydrlase_43_Enz"/>
</dbReference>
<keyword evidence="1" id="KW-0858">Xylan degradation</keyword>
<keyword evidence="5" id="KW-1185">Reference proteome</keyword>
<feature type="signal peptide" evidence="3">
    <location>
        <begin position="1"/>
        <end position="26"/>
    </location>
</feature>
<keyword evidence="1" id="KW-0624">Polysaccharide degradation</keyword>
<dbReference type="PANTHER" id="PTHR43772">
    <property type="entry name" value="ENDO-1,4-BETA-XYLANASE"/>
    <property type="match status" value="1"/>
</dbReference>
<keyword evidence="4" id="KW-0378">Hydrolase</keyword>
<dbReference type="PROSITE" id="PS51257">
    <property type="entry name" value="PROKAR_LIPOPROTEIN"/>
    <property type="match status" value="1"/>
</dbReference>
<dbReference type="GO" id="GO:0045493">
    <property type="term" value="P:xylan catabolic process"/>
    <property type="evidence" value="ECO:0007669"/>
    <property type="project" value="UniProtKB-KW"/>
</dbReference>
<dbReference type="InterPro" id="IPR023296">
    <property type="entry name" value="Glyco_hydro_beta-prop_sf"/>
</dbReference>
<name>A0AAX1NB22_9BACT</name>
<dbReference type="CDD" id="cd08994">
    <property type="entry name" value="GH43_62_32_68_117_130-like"/>
    <property type="match status" value="1"/>
</dbReference>
<dbReference type="PANTHER" id="PTHR43772:SF2">
    <property type="entry name" value="PUTATIVE (AFU_ORTHOLOGUE AFUA_2G04480)-RELATED"/>
    <property type="match status" value="1"/>
</dbReference>
<dbReference type="RefSeq" id="WP_169666687.1">
    <property type="nucleotide sequence ID" value="NZ_CP076133.1"/>
</dbReference>